<evidence type="ECO:0000256" key="2">
    <source>
        <dbReference type="ARBA" id="ARBA00023219"/>
    </source>
</evidence>
<accession>A0A0F9VN02</accession>
<dbReference type="InterPro" id="IPR052404">
    <property type="entry name" value="SPP1-like_terminase"/>
</dbReference>
<reference evidence="3" key="1">
    <citation type="journal article" date="2015" name="Nature">
        <title>Complex archaea that bridge the gap between prokaryotes and eukaryotes.</title>
        <authorList>
            <person name="Spang A."/>
            <person name="Saw J.H."/>
            <person name="Jorgensen S.L."/>
            <person name="Zaremba-Niedzwiedzka K."/>
            <person name="Martijn J."/>
            <person name="Lind A.E."/>
            <person name="van Eijk R."/>
            <person name="Schleper C."/>
            <person name="Guy L."/>
            <person name="Ettema T.J."/>
        </authorList>
    </citation>
    <scope>NUCLEOTIDE SEQUENCE</scope>
</reference>
<evidence type="ECO:0000313" key="3">
    <source>
        <dbReference type="EMBL" id="KKN74841.1"/>
    </source>
</evidence>
<dbReference type="PANTHER" id="PTHR41328:SF2">
    <property type="entry name" value="TERMINASE SMALL SUBUNIT"/>
    <property type="match status" value="1"/>
</dbReference>
<dbReference type="Pfam" id="PF03592">
    <property type="entry name" value="Terminase_2"/>
    <property type="match status" value="1"/>
</dbReference>
<dbReference type="InterPro" id="IPR038713">
    <property type="entry name" value="Terminase_Gp1_N_sf"/>
</dbReference>
<dbReference type="PANTHER" id="PTHR41328">
    <property type="entry name" value="TERMINASE SMALL SUBUNIT-RELATED"/>
    <property type="match status" value="1"/>
</dbReference>
<keyword evidence="1" id="KW-1188">Viral release from host cell</keyword>
<protein>
    <recommendedName>
        <fullName evidence="4">Terminase small subunit</fullName>
    </recommendedName>
</protein>
<dbReference type="EMBL" id="LAZR01000319">
    <property type="protein sequence ID" value="KKN74841.1"/>
    <property type="molecule type" value="Genomic_DNA"/>
</dbReference>
<evidence type="ECO:0000256" key="1">
    <source>
        <dbReference type="ARBA" id="ARBA00022612"/>
    </source>
</evidence>
<comment type="caution">
    <text evidence="3">The sequence shown here is derived from an EMBL/GenBank/DDBJ whole genome shotgun (WGS) entry which is preliminary data.</text>
</comment>
<name>A0A0F9VN02_9ZZZZ</name>
<evidence type="ECO:0008006" key="4">
    <source>
        <dbReference type="Google" id="ProtNLM"/>
    </source>
</evidence>
<dbReference type="GO" id="GO:0051276">
    <property type="term" value="P:chromosome organization"/>
    <property type="evidence" value="ECO:0007669"/>
    <property type="project" value="InterPro"/>
</dbReference>
<gene>
    <name evidence="3" type="ORF">LCGC14_0385900</name>
</gene>
<dbReference type="Gene3D" id="1.10.10.1400">
    <property type="entry name" value="Terminase, small subunit, N-terminal DNA-binding domain, HTH motif"/>
    <property type="match status" value="1"/>
</dbReference>
<proteinExistence type="predicted"/>
<sequence length="205" mass="23196">MNTTHVKGSTRTQPLVTLRSTESGFPGWMKTVWWGVSVPIGGIFKRFRRNNVGYSPETQLDILLYRVYRKVSPVTPKGWGGSGRPMVQLLQKQETFCLEYFRTGNATQSAITAGYSQHTAEVIAYENLRKPRIIERMAELNEAIATPLIADVRERKEILSTIARDKNTERTRAIDLLNKMEGAYPPQQVLALGDVTLHIKFDKEG</sequence>
<dbReference type="InterPro" id="IPR005335">
    <property type="entry name" value="Terminase_ssu"/>
</dbReference>
<dbReference type="AlphaFoldDB" id="A0A0F9VN02"/>
<organism evidence="3">
    <name type="scientific">marine sediment metagenome</name>
    <dbReference type="NCBI Taxonomy" id="412755"/>
    <lineage>
        <taxon>unclassified sequences</taxon>
        <taxon>metagenomes</taxon>
        <taxon>ecological metagenomes</taxon>
    </lineage>
</organism>
<keyword evidence="2" id="KW-0231">Viral genome packaging</keyword>